<accession>A0A9X3YJ44</accession>
<dbReference type="Proteomes" id="UP001139971">
    <property type="component" value="Unassembled WGS sequence"/>
</dbReference>
<dbReference type="RefSeq" id="WP_263545520.1">
    <property type="nucleotide sequence ID" value="NZ_JAOVZO020000017.1"/>
</dbReference>
<feature type="chain" id="PRO_5040920827" evidence="1">
    <location>
        <begin position="22"/>
        <end position="408"/>
    </location>
</feature>
<proteinExistence type="predicted"/>
<dbReference type="AlphaFoldDB" id="A0A9X3YJ44"/>
<name>A0A9X3YJ44_9GAMM</name>
<comment type="caution">
    <text evidence="2">The sequence shown here is derived from an EMBL/GenBank/DDBJ whole genome shotgun (WGS) entry which is preliminary data.</text>
</comment>
<keyword evidence="1" id="KW-0732">Signal</keyword>
<feature type="signal peptide" evidence="1">
    <location>
        <begin position="1"/>
        <end position="21"/>
    </location>
</feature>
<protein>
    <submittedName>
        <fullName evidence="2">Uncharacterized protein</fullName>
    </submittedName>
</protein>
<dbReference type="EMBL" id="JAOVZO020000017">
    <property type="protein sequence ID" value="MDC8013311.1"/>
    <property type="molecule type" value="Genomic_DNA"/>
</dbReference>
<evidence type="ECO:0000313" key="2">
    <source>
        <dbReference type="EMBL" id="MDC8013311.1"/>
    </source>
</evidence>
<sequence length="408" mass="42462">MNLLRLAAFACAATAASSAAAGPIGDRIQTTTLTLPVALQASQSSYCIGGNCTLGPRLYLAPRTDGRHWLGWTDRNGAAHVSLVGTAGIAATYDYAGEEVRGLVAHDDGGFAVLLRTSASGAIRLTRRTDANAQTFSTVIPNSTAIAQMNTGDGRLAFGNNRYAAYFAVHGTAGGFDGHEGDQLAYLDQNGNIAAGGWEWGCSHQMAGLVGFHPGLNAMTSMCVSDCYSNKGILVNNSRSLFTADAGCNGTVYAQFGQLAPGASTWKLAFAAQHRDCCDAKGIGLITFGSGGANATTRWLTNTDGSTERDPVIARIGNGLPERFLVGWRASSPTRYLLGVVDGDGAFGVAAEEVQTLGVSWNARDDSLRATPSGGVAWVSGSANATTVKLYTYSETATADPVFRSGFE</sequence>
<reference evidence="2" key="1">
    <citation type="submission" date="2023-02" db="EMBL/GenBank/DDBJ databases">
        <title>Tahibacter soli sp. nov. isolated from soil.</title>
        <authorList>
            <person name="Baek J.H."/>
            <person name="Lee J.K."/>
            <person name="Choi D.G."/>
            <person name="Jeon C.O."/>
        </authorList>
    </citation>
    <scope>NUCLEOTIDE SEQUENCE</scope>
    <source>
        <strain evidence="2">BL</strain>
    </source>
</reference>
<evidence type="ECO:0000313" key="3">
    <source>
        <dbReference type="Proteomes" id="UP001139971"/>
    </source>
</evidence>
<gene>
    <name evidence="2" type="ORF">OD750_012250</name>
</gene>
<keyword evidence="3" id="KW-1185">Reference proteome</keyword>
<organism evidence="2 3">
    <name type="scientific">Tahibacter soli</name>
    <dbReference type="NCBI Taxonomy" id="2983605"/>
    <lineage>
        <taxon>Bacteria</taxon>
        <taxon>Pseudomonadati</taxon>
        <taxon>Pseudomonadota</taxon>
        <taxon>Gammaproteobacteria</taxon>
        <taxon>Lysobacterales</taxon>
        <taxon>Rhodanobacteraceae</taxon>
        <taxon>Tahibacter</taxon>
    </lineage>
</organism>
<evidence type="ECO:0000256" key="1">
    <source>
        <dbReference type="SAM" id="SignalP"/>
    </source>
</evidence>